<keyword evidence="3" id="KW-1185">Reference proteome</keyword>
<evidence type="ECO:0000256" key="1">
    <source>
        <dbReference type="SAM" id="MobiDB-lite"/>
    </source>
</evidence>
<organism evidence="2 3">
    <name type="scientific">Elysia crispata</name>
    <name type="common">lettuce slug</name>
    <dbReference type="NCBI Taxonomy" id="231223"/>
    <lineage>
        <taxon>Eukaryota</taxon>
        <taxon>Metazoa</taxon>
        <taxon>Spiralia</taxon>
        <taxon>Lophotrochozoa</taxon>
        <taxon>Mollusca</taxon>
        <taxon>Gastropoda</taxon>
        <taxon>Heterobranchia</taxon>
        <taxon>Euthyneura</taxon>
        <taxon>Panpulmonata</taxon>
        <taxon>Sacoglossa</taxon>
        <taxon>Placobranchoidea</taxon>
        <taxon>Plakobranchidae</taxon>
        <taxon>Elysia</taxon>
    </lineage>
</organism>
<dbReference type="Proteomes" id="UP001283361">
    <property type="component" value="Unassembled WGS sequence"/>
</dbReference>
<protein>
    <submittedName>
        <fullName evidence="2">Uncharacterized protein</fullName>
    </submittedName>
</protein>
<feature type="compositionally biased region" description="Basic and acidic residues" evidence="1">
    <location>
        <begin position="49"/>
        <end position="59"/>
    </location>
</feature>
<dbReference type="EMBL" id="JAWDGP010003399">
    <property type="protein sequence ID" value="KAK3774679.1"/>
    <property type="molecule type" value="Genomic_DNA"/>
</dbReference>
<feature type="region of interest" description="Disordered" evidence="1">
    <location>
        <begin position="172"/>
        <end position="237"/>
    </location>
</feature>
<name>A0AAE0ZSD8_9GAST</name>
<gene>
    <name evidence="2" type="ORF">RRG08_035105</name>
</gene>
<feature type="compositionally biased region" description="Basic and acidic residues" evidence="1">
    <location>
        <begin position="81"/>
        <end position="95"/>
    </location>
</feature>
<comment type="caution">
    <text evidence="2">The sequence shown here is derived from an EMBL/GenBank/DDBJ whole genome shotgun (WGS) entry which is preliminary data.</text>
</comment>
<sequence length="299" mass="33682">MKSSRRRKSVVTPDADTVWNLDLLQDSLVSHFSEPERTELSVPSATEQPSHEQFADEKPIAEKKFLSNCVTSTENISLDPNRTDTPSREIFDAESIKSSASSRTDSSRSRKGKRSRSRQGKKRTTEIEHTYVDLPNSKAVQCGGSGRVDEADIYPIQRSTSKSELVPIYAETNNQASSPCTRPDQITTDSDNEAKGRPKNLHSESPFRVACPTKEKRRGRRSRKQRSSSKSPPIPKRISCYCRQDYVRPRHTPMKNQQTITDLTGDTSRKAWVGTCDKLLRVKSLESLLAMRSPCVSQH</sequence>
<proteinExistence type="predicted"/>
<dbReference type="AlphaFoldDB" id="A0AAE0ZSD8"/>
<feature type="compositionally biased region" description="Low complexity" evidence="1">
    <location>
        <begin position="228"/>
        <end position="237"/>
    </location>
</feature>
<feature type="region of interest" description="Disordered" evidence="1">
    <location>
        <begin position="33"/>
        <end position="59"/>
    </location>
</feature>
<accession>A0AAE0ZSD8</accession>
<feature type="compositionally biased region" description="Polar residues" evidence="1">
    <location>
        <begin position="172"/>
        <end position="189"/>
    </location>
</feature>
<reference evidence="2" key="1">
    <citation type="journal article" date="2023" name="G3 (Bethesda)">
        <title>A reference genome for the long-term kleptoplast-retaining sea slug Elysia crispata morphotype clarki.</title>
        <authorList>
            <person name="Eastman K.E."/>
            <person name="Pendleton A.L."/>
            <person name="Shaikh M.A."/>
            <person name="Suttiyut T."/>
            <person name="Ogas R."/>
            <person name="Tomko P."/>
            <person name="Gavelis G."/>
            <person name="Widhalm J.R."/>
            <person name="Wisecaver J.H."/>
        </authorList>
    </citation>
    <scope>NUCLEOTIDE SEQUENCE</scope>
    <source>
        <strain evidence="2">ECLA1</strain>
    </source>
</reference>
<evidence type="ECO:0000313" key="2">
    <source>
        <dbReference type="EMBL" id="KAK3774679.1"/>
    </source>
</evidence>
<evidence type="ECO:0000313" key="3">
    <source>
        <dbReference type="Proteomes" id="UP001283361"/>
    </source>
</evidence>
<feature type="compositionally biased region" description="Basic residues" evidence="1">
    <location>
        <begin position="109"/>
        <end position="122"/>
    </location>
</feature>
<feature type="region of interest" description="Disordered" evidence="1">
    <location>
        <begin position="74"/>
        <end position="128"/>
    </location>
</feature>
<feature type="compositionally biased region" description="Basic residues" evidence="1">
    <location>
        <begin position="215"/>
        <end position="227"/>
    </location>
</feature>